<dbReference type="Proteomes" id="UP001166286">
    <property type="component" value="Unassembled WGS sequence"/>
</dbReference>
<proteinExistence type="predicted"/>
<dbReference type="EMBL" id="JAFEKC020000025">
    <property type="protein sequence ID" value="KAK0507059.1"/>
    <property type="molecule type" value="Genomic_DNA"/>
</dbReference>
<protein>
    <submittedName>
        <fullName evidence="1">Uncharacterized protein</fullName>
    </submittedName>
</protein>
<organism evidence="1 2">
    <name type="scientific">Cladonia borealis</name>
    <dbReference type="NCBI Taxonomy" id="184061"/>
    <lineage>
        <taxon>Eukaryota</taxon>
        <taxon>Fungi</taxon>
        <taxon>Dikarya</taxon>
        <taxon>Ascomycota</taxon>
        <taxon>Pezizomycotina</taxon>
        <taxon>Lecanoromycetes</taxon>
        <taxon>OSLEUM clade</taxon>
        <taxon>Lecanoromycetidae</taxon>
        <taxon>Lecanorales</taxon>
        <taxon>Lecanorineae</taxon>
        <taxon>Cladoniaceae</taxon>
        <taxon>Cladonia</taxon>
    </lineage>
</organism>
<comment type="caution">
    <text evidence="1">The sequence shown here is derived from an EMBL/GenBank/DDBJ whole genome shotgun (WGS) entry which is preliminary data.</text>
</comment>
<dbReference type="AlphaFoldDB" id="A0AA39V1B8"/>
<evidence type="ECO:0000313" key="2">
    <source>
        <dbReference type="Proteomes" id="UP001166286"/>
    </source>
</evidence>
<sequence>MSKPSAPRAVISSPNVAPQSTSAIKTSELLPNTAKVIGKIMCVLVPCNGSPPSREPIFLMNICDEAGIEHHWPDARYYWGTEPLRHTRALLVPWYDSMRRFANGLYFVFGGNVHSGMAVNKHFDKNRYGLHGDVIILKPILDRHPGDYRVNHKNVPEELLYPVTMAGFFAKINHMP</sequence>
<reference evidence="1" key="1">
    <citation type="submission" date="2023-03" db="EMBL/GenBank/DDBJ databases">
        <title>Complete genome of Cladonia borealis.</title>
        <authorList>
            <person name="Park H."/>
        </authorList>
    </citation>
    <scope>NUCLEOTIDE SEQUENCE</scope>
    <source>
        <strain evidence="1">ANT050790</strain>
    </source>
</reference>
<name>A0AA39V1B8_9LECA</name>
<evidence type="ECO:0000313" key="1">
    <source>
        <dbReference type="EMBL" id="KAK0507059.1"/>
    </source>
</evidence>
<accession>A0AA39V1B8</accession>
<gene>
    <name evidence="1" type="ORF">JMJ35_010517</name>
</gene>
<keyword evidence="2" id="KW-1185">Reference proteome</keyword>